<organism evidence="5 6">
    <name type="scientific">Jutongia hominis</name>
    <dbReference type="NCBI Taxonomy" id="2763664"/>
    <lineage>
        <taxon>Bacteria</taxon>
        <taxon>Bacillati</taxon>
        <taxon>Bacillota</taxon>
        <taxon>Clostridia</taxon>
        <taxon>Lachnospirales</taxon>
        <taxon>Lachnospiraceae</taxon>
        <taxon>Jutongia</taxon>
    </lineage>
</organism>
<dbReference type="Proteomes" id="UP000637513">
    <property type="component" value="Unassembled WGS sequence"/>
</dbReference>
<dbReference type="SUPFAM" id="SSF48008">
    <property type="entry name" value="GntR ligand-binding domain-like"/>
    <property type="match status" value="1"/>
</dbReference>
<evidence type="ECO:0000259" key="4">
    <source>
        <dbReference type="PROSITE" id="PS50949"/>
    </source>
</evidence>
<dbReference type="PRINTS" id="PR00035">
    <property type="entry name" value="HTHGNTR"/>
</dbReference>
<dbReference type="PANTHER" id="PTHR43537">
    <property type="entry name" value="TRANSCRIPTIONAL REGULATOR, GNTR FAMILY"/>
    <property type="match status" value="1"/>
</dbReference>
<dbReference type="InterPro" id="IPR011711">
    <property type="entry name" value="GntR_C"/>
</dbReference>
<dbReference type="Pfam" id="PF00392">
    <property type="entry name" value="GntR"/>
    <property type="match status" value="1"/>
</dbReference>
<dbReference type="SMART" id="SM00895">
    <property type="entry name" value="FCD"/>
    <property type="match status" value="1"/>
</dbReference>
<accession>A0ABR7MVE1</accession>
<dbReference type="Gene3D" id="1.20.120.530">
    <property type="entry name" value="GntR ligand-binding domain-like"/>
    <property type="match status" value="1"/>
</dbReference>
<evidence type="ECO:0000256" key="2">
    <source>
        <dbReference type="ARBA" id="ARBA00023125"/>
    </source>
</evidence>
<evidence type="ECO:0000256" key="1">
    <source>
        <dbReference type="ARBA" id="ARBA00023015"/>
    </source>
</evidence>
<dbReference type="PROSITE" id="PS50949">
    <property type="entry name" value="HTH_GNTR"/>
    <property type="match status" value="1"/>
</dbReference>
<dbReference type="SUPFAM" id="SSF46785">
    <property type="entry name" value="Winged helix' DNA-binding domain"/>
    <property type="match status" value="1"/>
</dbReference>
<dbReference type="PANTHER" id="PTHR43537:SF24">
    <property type="entry name" value="GLUCONATE OPERON TRANSCRIPTIONAL REPRESSOR"/>
    <property type="match status" value="1"/>
</dbReference>
<dbReference type="InterPro" id="IPR036390">
    <property type="entry name" value="WH_DNA-bd_sf"/>
</dbReference>
<gene>
    <name evidence="5" type="ORF">H8700_08570</name>
</gene>
<dbReference type="RefSeq" id="WP_408610853.1">
    <property type="nucleotide sequence ID" value="NZ_JACRSW010000031.1"/>
</dbReference>
<dbReference type="SMART" id="SM00345">
    <property type="entry name" value="HTH_GNTR"/>
    <property type="match status" value="1"/>
</dbReference>
<proteinExistence type="predicted"/>
<dbReference type="CDD" id="cd07377">
    <property type="entry name" value="WHTH_GntR"/>
    <property type="match status" value="1"/>
</dbReference>
<dbReference type="InterPro" id="IPR000524">
    <property type="entry name" value="Tscrpt_reg_HTH_GntR"/>
</dbReference>
<evidence type="ECO:0000313" key="6">
    <source>
        <dbReference type="Proteomes" id="UP000637513"/>
    </source>
</evidence>
<keyword evidence="2" id="KW-0238">DNA-binding</keyword>
<dbReference type="Pfam" id="PF07729">
    <property type="entry name" value="FCD"/>
    <property type="match status" value="1"/>
</dbReference>
<evidence type="ECO:0000256" key="3">
    <source>
        <dbReference type="ARBA" id="ARBA00023163"/>
    </source>
</evidence>
<sequence>MDNYAGGKEEMDKYSLRGKVFSKIREDILAGNYREKDELKEAAISKALGVSRTPVREALRQLELEGLVSIIPNKGAYVNGITAKDIYDIYVIRSYLEGLCAKWACEHITKEQTEELEEIIYLSEFHIKKEHWEQIFELDNRFHLSLYKACGSKILEHILSDYHHYVERVRKNTLASRERALTASEEHKAILEAVLNKDEERAEKIANEHIFKSMENIEHQGLEKLMEKHGLDQ</sequence>
<dbReference type="InterPro" id="IPR036388">
    <property type="entry name" value="WH-like_DNA-bd_sf"/>
</dbReference>
<evidence type="ECO:0000313" key="5">
    <source>
        <dbReference type="EMBL" id="MBC8557760.1"/>
    </source>
</evidence>
<name>A0ABR7MVE1_9FIRM</name>
<protein>
    <submittedName>
        <fullName evidence="5">GntR family transcriptional regulator</fullName>
    </submittedName>
</protein>
<comment type="caution">
    <text evidence="5">The sequence shown here is derived from an EMBL/GenBank/DDBJ whole genome shotgun (WGS) entry which is preliminary data.</text>
</comment>
<dbReference type="EMBL" id="JACRSW010000031">
    <property type="protein sequence ID" value="MBC8557760.1"/>
    <property type="molecule type" value="Genomic_DNA"/>
</dbReference>
<keyword evidence="1" id="KW-0805">Transcription regulation</keyword>
<dbReference type="Gene3D" id="1.10.10.10">
    <property type="entry name" value="Winged helix-like DNA-binding domain superfamily/Winged helix DNA-binding domain"/>
    <property type="match status" value="1"/>
</dbReference>
<feature type="domain" description="HTH gntR-type" evidence="4">
    <location>
        <begin position="14"/>
        <end position="81"/>
    </location>
</feature>
<keyword evidence="3" id="KW-0804">Transcription</keyword>
<reference evidence="5 6" key="1">
    <citation type="submission" date="2020-08" db="EMBL/GenBank/DDBJ databases">
        <title>Genome public.</title>
        <authorList>
            <person name="Liu C."/>
            <person name="Sun Q."/>
        </authorList>
    </citation>
    <scope>NUCLEOTIDE SEQUENCE [LARGE SCALE GENOMIC DNA]</scope>
    <source>
        <strain evidence="5 6">BX3</strain>
    </source>
</reference>
<dbReference type="InterPro" id="IPR008920">
    <property type="entry name" value="TF_FadR/GntR_C"/>
</dbReference>
<keyword evidence="6" id="KW-1185">Reference proteome</keyword>